<keyword evidence="1" id="KW-0732">Signal</keyword>
<dbReference type="HOGENOM" id="CLU_128596_8_1_4"/>
<sequence length="134" mass="14977">MRMNALQHRVIGLTAGALFCAVASSALADEAERAAICKTAEETGYTADIRNCLRLKYEAADRRLNAVYKTKMANLDEQGKARLRNDERRWLKARDATCAESRQPDAGGTLGLVEHDSCFVDETERRVKVIEAFR</sequence>
<name>Q393R8_BURL3</name>
<evidence type="ECO:0000259" key="2">
    <source>
        <dbReference type="Pfam" id="PF07007"/>
    </source>
</evidence>
<dbReference type="Gene3D" id="1.20.1270.180">
    <property type="match status" value="1"/>
</dbReference>
<evidence type="ECO:0000313" key="4">
    <source>
        <dbReference type="Proteomes" id="UP000002705"/>
    </source>
</evidence>
<dbReference type="Pfam" id="PF07007">
    <property type="entry name" value="LprI"/>
    <property type="match status" value="1"/>
</dbReference>
<accession>Q393R8</accession>
<dbReference type="KEGG" id="bur:Bcep18194_B2187"/>
<dbReference type="Proteomes" id="UP000002705">
    <property type="component" value="Chromosome 2"/>
</dbReference>
<feature type="domain" description="Lysozyme inhibitor LprI-like N-terminal" evidence="2">
    <location>
        <begin position="37"/>
        <end position="128"/>
    </location>
</feature>
<dbReference type="PANTHER" id="PTHR39176:SF1">
    <property type="entry name" value="PERIPLASMIC PROTEIN"/>
    <property type="match status" value="1"/>
</dbReference>
<dbReference type="InterPro" id="IPR009739">
    <property type="entry name" value="LprI-like_N"/>
</dbReference>
<protein>
    <recommendedName>
        <fullName evidence="2">Lysozyme inhibitor LprI-like N-terminal domain-containing protein</fullName>
    </recommendedName>
</protein>
<proteinExistence type="predicted"/>
<dbReference type="AlphaFoldDB" id="Q393R8"/>
<dbReference type="EMBL" id="CP000152">
    <property type="protein sequence ID" value="ABB12298.1"/>
    <property type="molecule type" value="Genomic_DNA"/>
</dbReference>
<evidence type="ECO:0000313" key="3">
    <source>
        <dbReference type="EMBL" id="ABB12298.1"/>
    </source>
</evidence>
<feature type="chain" id="PRO_5004222448" description="Lysozyme inhibitor LprI-like N-terminal domain-containing protein" evidence="1">
    <location>
        <begin position="29"/>
        <end position="134"/>
    </location>
</feature>
<gene>
    <name evidence="3" type="ordered locus">Bcep18194_B2187</name>
</gene>
<organism evidence="3 4">
    <name type="scientific">Burkholderia lata (strain ATCC 17760 / DSM 23089 / LMG 22485 / NCIMB 9086 / R18194 / 383)</name>
    <dbReference type="NCBI Taxonomy" id="482957"/>
    <lineage>
        <taxon>Bacteria</taxon>
        <taxon>Pseudomonadati</taxon>
        <taxon>Pseudomonadota</taxon>
        <taxon>Betaproteobacteria</taxon>
        <taxon>Burkholderiales</taxon>
        <taxon>Burkholderiaceae</taxon>
        <taxon>Burkholderia</taxon>
        <taxon>Burkholderia cepacia complex</taxon>
    </lineage>
</organism>
<keyword evidence="4" id="KW-1185">Reference proteome</keyword>
<dbReference type="PATRIC" id="fig|482957.22.peg.5944"/>
<reference evidence="3" key="1">
    <citation type="submission" date="2005-10" db="EMBL/GenBank/DDBJ databases">
        <title>Complete sequence of chromosome 2 of Burkholderia sp. 383.</title>
        <authorList>
            <consortium name="US DOE Joint Genome Institute"/>
            <person name="Copeland A."/>
            <person name="Lucas S."/>
            <person name="Lapidus A."/>
            <person name="Barry K."/>
            <person name="Detter J.C."/>
            <person name="Glavina T."/>
            <person name="Hammon N."/>
            <person name="Israni S."/>
            <person name="Pitluck S."/>
            <person name="Chain P."/>
            <person name="Malfatti S."/>
            <person name="Shin M."/>
            <person name="Vergez L."/>
            <person name="Schmutz J."/>
            <person name="Larimer F."/>
            <person name="Land M."/>
            <person name="Kyrpides N."/>
            <person name="Lykidis A."/>
            <person name="Richardson P."/>
        </authorList>
    </citation>
    <scope>NUCLEOTIDE SEQUENCE [LARGE SCALE GENOMIC DNA]</scope>
    <source>
        <strain evidence="3">383</strain>
    </source>
</reference>
<evidence type="ECO:0000256" key="1">
    <source>
        <dbReference type="SAM" id="SignalP"/>
    </source>
</evidence>
<dbReference type="PANTHER" id="PTHR39176">
    <property type="entry name" value="PERIPLASMIC PROTEIN-RELATED"/>
    <property type="match status" value="1"/>
</dbReference>
<feature type="signal peptide" evidence="1">
    <location>
        <begin position="1"/>
        <end position="28"/>
    </location>
</feature>